<dbReference type="EMBL" id="NQIK02000002">
    <property type="protein sequence ID" value="KAF7574442.1"/>
    <property type="molecule type" value="Genomic_DNA"/>
</dbReference>
<feature type="region of interest" description="Disordered" evidence="1">
    <location>
        <begin position="85"/>
        <end position="130"/>
    </location>
</feature>
<dbReference type="AlphaFoldDB" id="A0A834S6K6"/>
<keyword evidence="6" id="KW-1185">Reference proteome</keyword>
<dbReference type="EMBL" id="NRDI02000002">
    <property type="protein sequence ID" value="KAI1518517.1"/>
    <property type="molecule type" value="Genomic_DNA"/>
</dbReference>
<evidence type="ECO:0000313" key="4">
    <source>
        <dbReference type="EMBL" id="KAI1518517.1"/>
    </source>
</evidence>
<reference evidence="6" key="4">
    <citation type="journal article" date="2022" name="Microb. Genom.">
        <title>A global pangenome for the wheat fungal pathogen Pyrenophora tritici-repentis and prediction of effector protein structural homology.</title>
        <authorList>
            <person name="Moolhuijzen P.M."/>
            <person name="See P.T."/>
            <person name="Shi G."/>
            <person name="Powell H.R."/>
            <person name="Cockram J."/>
            <person name="Jorgensen L.N."/>
            <person name="Benslimane H."/>
            <person name="Strelkov S.E."/>
            <person name="Turner J."/>
            <person name="Liu Z."/>
            <person name="Moffat C.S."/>
        </authorList>
    </citation>
    <scope>NUCLEOTIDE SEQUENCE [LARGE SCALE GENOMIC DNA]</scope>
</reference>
<evidence type="ECO:0000313" key="6">
    <source>
        <dbReference type="Proteomes" id="UP000249757"/>
    </source>
</evidence>
<evidence type="ECO:0000256" key="2">
    <source>
        <dbReference type="SAM" id="Phobius"/>
    </source>
</evidence>
<keyword evidence="2" id="KW-0472">Membrane</keyword>
<feature type="compositionally biased region" description="Gly residues" evidence="1">
    <location>
        <begin position="1"/>
        <end position="24"/>
    </location>
</feature>
<evidence type="ECO:0000313" key="5">
    <source>
        <dbReference type="Proteomes" id="UP000245464"/>
    </source>
</evidence>
<dbReference type="Proteomes" id="UP000245464">
    <property type="component" value="Chromosome 2"/>
</dbReference>
<keyword evidence="2" id="KW-0812">Transmembrane</keyword>
<reference evidence="4" key="3">
    <citation type="journal article" date="2022" name="bioRxiv">
        <title>A global pangenome for the wheat fungal pathogen Pyrenophora tritici-repentis and prediction of effector protein structural homology.</title>
        <authorList>
            <person name="Moolhuijzen P."/>
            <person name="See P.T."/>
            <person name="Shi G."/>
            <person name="Powell H.R."/>
            <person name="Cockram J."/>
            <person name="Jorgensen L.N."/>
            <person name="Benslimane H."/>
            <person name="Strelkov S.E."/>
            <person name="Turner J."/>
            <person name="Liu Z."/>
            <person name="Moffat C.S."/>
        </authorList>
    </citation>
    <scope>NUCLEOTIDE SEQUENCE</scope>
    <source>
        <strain evidence="4">86-124</strain>
    </source>
</reference>
<dbReference type="Proteomes" id="UP000249757">
    <property type="component" value="Unassembled WGS sequence"/>
</dbReference>
<evidence type="ECO:0000313" key="3">
    <source>
        <dbReference type="EMBL" id="KAF7574442.1"/>
    </source>
</evidence>
<organism evidence="3 5">
    <name type="scientific">Pyrenophora tritici-repentis</name>
    <dbReference type="NCBI Taxonomy" id="45151"/>
    <lineage>
        <taxon>Eukaryota</taxon>
        <taxon>Fungi</taxon>
        <taxon>Dikarya</taxon>
        <taxon>Ascomycota</taxon>
        <taxon>Pezizomycotina</taxon>
        <taxon>Dothideomycetes</taxon>
        <taxon>Pleosporomycetidae</taxon>
        <taxon>Pleosporales</taxon>
        <taxon>Pleosporineae</taxon>
        <taxon>Pleosporaceae</taxon>
        <taxon>Pyrenophora</taxon>
    </lineage>
</organism>
<protein>
    <submittedName>
        <fullName evidence="3">TT-ORF1 multi-domain protein</fullName>
    </submittedName>
</protein>
<evidence type="ECO:0000256" key="1">
    <source>
        <dbReference type="SAM" id="MobiDB-lite"/>
    </source>
</evidence>
<feature type="region of interest" description="Disordered" evidence="1">
    <location>
        <begin position="1"/>
        <end position="40"/>
    </location>
</feature>
<comment type="caution">
    <text evidence="3">The sequence shown here is derived from an EMBL/GenBank/DDBJ whole genome shotgun (WGS) entry which is preliminary data.</text>
</comment>
<name>A0A834S6K6_9PLEO</name>
<gene>
    <name evidence="4" type="ORF">Ptr86124_001645</name>
    <name evidence="3" type="ORF">PtrM4_060650</name>
</gene>
<feature type="transmembrane region" description="Helical" evidence="2">
    <location>
        <begin position="56"/>
        <end position="75"/>
    </location>
</feature>
<proteinExistence type="predicted"/>
<reference evidence="3 5" key="1">
    <citation type="journal article" date="2018" name="BMC Genomics">
        <title>Comparative genomics of the wheat fungal pathogen Pyrenophora tritici-repentis reveals chromosomal variations and genome plasticity.</title>
        <authorList>
            <person name="Moolhuijzen P."/>
            <person name="See P.T."/>
            <person name="Hane J.K."/>
            <person name="Shi G."/>
            <person name="Liu Z."/>
            <person name="Oliver R.P."/>
            <person name="Moffat C.S."/>
        </authorList>
    </citation>
    <scope>NUCLEOTIDE SEQUENCE [LARGE SCALE GENOMIC DNA]</scope>
    <source>
        <strain evidence="3">M4</strain>
    </source>
</reference>
<keyword evidence="2" id="KW-1133">Transmembrane helix</keyword>
<reference evidence="4" key="2">
    <citation type="submission" date="2021-05" db="EMBL/GenBank/DDBJ databases">
        <authorList>
            <person name="Moolhuijzen P.M."/>
            <person name="Moffat C.S."/>
        </authorList>
    </citation>
    <scope>NUCLEOTIDE SEQUENCE</scope>
    <source>
        <strain evidence="4">86-124</strain>
    </source>
</reference>
<sequence>MPGGGGRGGGEAGGEGASGGGGRGRGSESGSSSGIDGLGTYNEIARESNGQISSPAIAGIVIGTIIGLLFSIYLIRRYRNLSINNPQPYATRKRGKRPDVEEAPPMIDRATMPSVPKPVALDGGGGRVAT</sequence>
<accession>A0A834S6K6</accession>